<comment type="catalytic activity">
    <reaction evidence="11">
        <text>2 H2O2 = O2 + 2 H2O</text>
        <dbReference type="Rhea" id="RHEA:20309"/>
        <dbReference type="ChEBI" id="CHEBI:15377"/>
        <dbReference type="ChEBI" id="CHEBI:15379"/>
        <dbReference type="ChEBI" id="CHEBI:16240"/>
        <dbReference type="EC" id="1.11.1.6"/>
    </reaction>
</comment>
<gene>
    <name evidence="15" type="ORF">VP01_516g5</name>
</gene>
<dbReference type="AlphaFoldDB" id="A0A0L6UMT9"/>
<keyword evidence="5 11" id="KW-0560">Oxidoreductase</keyword>
<dbReference type="InterPro" id="IPR018028">
    <property type="entry name" value="Catalase"/>
</dbReference>
<keyword evidence="4 10" id="KW-0479">Metal-binding</keyword>
<evidence type="ECO:0000256" key="3">
    <source>
        <dbReference type="ARBA" id="ARBA00022617"/>
    </source>
</evidence>
<comment type="caution">
    <text evidence="15">The sequence shown here is derived from an EMBL/GenBank/DDBJ whole genome shotgun (WGS) entry which is preliminary data.</text>
</comment>
<comment type="similarity">
    <text evidence="1 11">Belongs to the catalase family.</text>
</comment>
<feature type="active site" evidence="9">
    <location>
        <position position="136"/>
    </location>
</feature>
<evidence type="ECO:0000313" key="16">
    <source>
        <dbReference type="Proteomes" id="UP000037035"/>
    </source>
</evidence>
<accession>A0A0L6UMT9</accession>
<evidence type="ECO:0000256" key="4">
    <source>
        <dbReference type="ARBA" id="ARBA00022723"/>
    </source>
</evidence>
<dbReference type="GO" id="GO:0020037">
    <property type="term" value="F:heme binding"/>
    <property type="evidence" value="ECO:0007669"/>
    <property type="project" value="InterPro"/>
</dbReference>
<dbReference type="FunFam" id="2.40.180.10:FF:000001">
    <property type="entry name" value="Catalase"/>
    <property type="match status" value="1"/>
</dbReference>
<feature type="active site" evidence="9">
    <location>
        <position position="63"/>
    </location>
</feature>
<dbReference type="InterPro" id="IPR011614">
    <property type="entry name" value="Catalase_core"/>
</dbReference>
<keyword evidence="7 11" id="KW-0376">Hydrogen peroxide</keyword>
<dbReference type="Pfam" id="PF06628">
    <property type="entry name" value="Catalase-rel"/>
    <property type="match status" value="1"/>
</dbReference>
<dbReference type="Gene3D" id="2.40.180.10">
    <property type="entry name" value="Catalase core domain"/>
    <property type="match status" value="1"/>
</dbReference>
<keyword evidence="2 11" id="KW-0575">Peroxidase</keyword>
<dbReference type="GO" id="GO:0042542">
    <property type="term" value="P:response to hydrogen peroxide"/>
    <property type="evidence" value="ECO:0007669"/>
    <property type="project" value="TreeGrafter"/>
</dbReference>
<dbReference type="GO" id="GO:0046872">
    <property type="term" value="F:metal ion binding"/>
    <property type="evidence" value="ECO:0007669"/>
    <property type="project" value="UniProtKB-KW"/>
</dbReference>
<dbReference type="InterPro" id="IPR024711">
    <property type="entry name" value="Catalase_clade1/3"/>
</dbReference>
<feature type="region of interest" description="Disordered" evidence="13">
    <location>
        <begin position="1"/>
        <end position="26"/>
    </location>
</feature>
<reference evidence="15 16" key="1">
    <citation type="submission" date="2015-08" db="EMBL/GenBank/DDBJ databases">
        <title>Next Generation Sequencing and Analysis of the Genome of Puccinia sorghi L Schw, the Causal Agent of Maize Common Rust.</title>
        <authorList>
            <person name="Rochi L."/>
            <person name="Burguener G."/>
            <person name="Darino M."/>
            <person name="Turjanski A."/>
            <person name="Kreff E."/>
            <person name="Dieguez M.J."/>
            <person name="Sacco F."/>
        </authorList>
    </citation>
    <scope>NUCLEOTIDE SEQUENCE [LARGE SCALE GENOMIC DNA]</scope>
    <source>
        <strain evidence="15 16">RO10H11247</strain>
    </source>
</reference>
<feature type="binding site" description="axial binding residue" evidence="10">
    <location>
        <position position="358"/>
    </location>
    <ligand>
        <name>heme</name>
        <dbReference type="ChEBI" id="CHEBI:30413"/>
    </ligand>
    <ligandPart>
        <name>Fe</name>
        <dbReference type="ChEBI" id="CHEBI:18248"/>
    </ligandPart>
</feature>
<evidence type="ECO:0000256" key="6">
    <source>
        <dbReference type="ARBA" id="ARBA00023004"/>
    </source>
</evidence>
<keyword evidence="6 10" id="KW-0408">Iron</keyword>
<dbReference type="PANTHER" id="PTHR11465">
    <property type="entry name" value="CATALASE"/>
    <property type="match status" value="1"/>
</dbReference>
<keyword evidence="16" id="KW-1185">Reference proteome</keyword>
<keyword evidence="3 10" id="KW-0349">Heme</keyword>
<dbReference type="PRINTS" id="PR00067">
    <property type="entry name" value="CATALASE"/>
</dbReference>
<dbReference type="SMART" id="SM01060">
    <property type="entry name" value="Catalase"/>
    <property type="match status" value="1"/>
</dbReference>
<comment type="cofactor">
    <cofactor evidence="10">
        <name>heme</name>
        <dbReference type="ChEBI" id="CHEBI:30413"/>
    </cofactor>
</comment>
<evidence type="ECO:0000256" key="11">
    <source>
        <dbReference type="RuleBase" id="RU000498"/>
    </source>
</evidence>
<organism evidence="15 16">
    <name type="scientific">Puccinia sorghi</name>
    <dbReference type="NCBI Taxonomy" id="27349"/>
    <lineage>
        <taxon>Eukaryota</taxon>
        <taxon>Fungi</taxon>
        <taxon>Dikarya</taxon>
        <taxon>Basidiomycota</taxon>
        <taxon>Pucciniomycotina</taxon>
        <taxon>Pucciniomycetes</taxon>
        <taxon>Pucciniales</taxon>
        <taxon>Pucciniaceae</taxon>
        <taxon>Puccinia</taxon>
    </lineage>
</organism>
<evidence type="ECO:0000256" key="7">
    <source>
        <dbReference type="ARBA" id="ARBA00023324"/>
    </source>
</evidence>
<dbReference type="Pfam" id="PF00199">
    <property type="entry name" value="Catalase"/>
    <property type="match status" value="1"/>
</dbReference>
<dbReference type="EC" id="1.11.1.6" evidence="11"/>
<dbReference type="PROSITE" id="PS00438">
    <property type="entry name" value="CATALASE_2"/>
    <property type="match status" value="1"/>
</dbReference>
<dbReference type="CDD" id="cd08157">
    <property type="entry name" value="catalase_fungal"/>
    <property type="match status" value="1"/>
</dbReference>
<dbReference type="InterPro" id="IPR024708">
    <property type="entry name" value="Catalase_AS"/>
</dbReference>
<evidence type="ECO:0000256" key="10">
    <source>
        <dbReference type="PIRSR" id="PIRSR038928-2"/>
    </source>
</evidence>
<name>A0A0L6UMT9_9BASI</name>
<dbReference type="GO" id="GO:0005739">
    <property type="term" value="C:mitochondrion"/>
    <property type="evidence" value="ECO:0007669"/>
    <property type="project" value="TreeGrafter"/>
</dbReference>
<dbReference type="GO" id="GO:0042744">
    <property type="term" value="P:hydrogen peroxide catabolic process"/>
    <property type="evidence" value="ECO:0007669"/>
    <property type="project" value="UniProtKB-KW"/>
</dbReference>
<dbReference type="PANTHER" id="PTHR11465:SF62">
    <property type="entry name" value="CATALASE T"/>
    <property type="match status" value="1"/>
</dbReference>
<dbReference type="STRING" id="27349.A0A0L6UMT9"/>
<dbReference type="PIRSF" id="PIRSF038928">
    <property type="entry name" value="Catalase_clade1-3"/>
    <property type="match status" value="1"/>
</dbReference>
<evidence type="ECO:0000256" key="12">
    <source>
        <dbReference type="RuleBase" id="RU004142"/>
    </source>
</evidence>
<proteinExistence type="inferred from homology"/>
<dbReference type="Proteomes" id="UP000037035">
    <property type="component" value="Unassembled WGS sequence"/>
</dbReference>
<feature type="domain" description="Catalase core" evidence="14">
    <location>
        <begin position="16"/>
        <end position="411"/>
    </location>
</feature>
<evidence type="ECO:0000256" key="9">
    <source>
        <dbReference type="PIRSR" id="PIRSR038928-1"/>
    </source>
</evidence>
<protein>
    <recommendedName>
        <fullName evidence="11">Catalase</fullName>
        <ecNumber evidence="11">1.11.1.6</ecNumber>
    </recommendedName>
</protein>
<sequence length="539" mass="60773">MSSAKTNESSHDAVYTTSGGNPYPEPYETQRLGTNGPLLLQDYHHIDLLQHFHRERIPERVVHAKGSGALGYLEVTHDISDICCAKLFSKVGNKAPVVARFSTVGGERGSPDTARDPRGFSIKIKTEEGIWDWVFNNTPVFFLRDPVKFPHFIHTQKRYPQSNLSHGDDPNMFWDYLSQNPESIHQVMILFGDRGVPDGYRGMNGYSGHTFKFVNASGTFKYVQIHCLADQKRGAFLTQEESVKMAGESPDHSTKDLFDAIEKKEYPSWTCYIQEMSAEQAQKFRYNILDLTKVWIFELNCVWPHKEFPLRPFAKFVLNENPINYHAQIEQVAFSPSHLPPGVEPSADPVLQSRLFSYNDAHIYRLGINYTQLPVNKSISPVANFQRDGRMALGDNQGNRPNYKSTINPMIKYPPRPYQFPGDHEVFIGQAIADLSVVTELDFEPARALWSKVFDDGAKERFVKNVSGHLGNVSIERIKKDQVAIFLAVDKDLGSQVAKAIGLKDIPEPLKPQPATQATRFAPNVKSSGQMIFGNSIPV</sequence>
<evidence type="ECO:0000313" key="15">
    <source>
        <dbReference type="EMBL" id="KNZ49170.1"/>
    </source>
</evidence>
<dbReference type="VEuPathDB" id="FungiDB:VP01_516g5"/>
<dbReference type="SUPFAM" id="SSF56634">
    <property type="entry name" value="Heme-dependent catalase-like"/>
    <property type="match status" value="1"/>
</dbReference>
<comment type="function">
    <text evidence="8 12">Catalyzes the degradation of hydrogen peroxide (H(2)O(2)) generated by peroxisomal oxidases to water and oxygen, thereby protecting cells from the toxic effects of hydrogen peroxide.</text>
</comment>
<evidence type="ECO:0000256" key="1">
    <source>
        <dbReference type="ARBA" id="ARBA00005329"/>
    </source>
</evidence>
<dbReference type="PROSITE" id="PS51402">
    <property type="entry name" value="CATALASE_3"/>
    <property type="match status" value="1"/>
</dbReference>
<evidence type="ECO:0000256" key="5">
    <source>
        <dbReference type="ARBA" id="ARBA00023002"/>
    </source>
</evidence>
<dbReference type="PROSITE" id="PS00437">
    <property type="entry name" value="CATALASE_1"/>
    <property type="match status" value="1"/>
</dbReference>
<dbReference type="GO" id="GO:0005777">
    <property type="term" value="C:peroxisome"/>
    <property type="evidence" value="ECO:0007669"/>
    <property type="project" value="TreeGrafter"/>
</dbReference>
<dbReference type="OrthoDB" id="6880011at2759"/>
<evidence type="ECO:0000256" key="2">
    <source>
        <dbReference type="ARBA" id="ARBA00022559"/>
    </source>
</evidence>
<dbReference type="EMBL" id="LAVV01010353">
    <property type="protein sequence ID" value="KNZ49170.1"/>
    <property type="molecule type" value="Genomic_DNA"/>
</dbReference>
<dbReference type="InterPro" id="IPR010582">
    <property type="entry name" value="Catalase_immune_responsive"/>
</dbReference>
<dbReference type="InterPro" id="IPR002226">
    <property type="entry name" value="Catalase_haem_BS"/>
</dbReference>
<evidence type="ECO:0000256" key="13">
    <source>
        <dbReference type="SAM" id="MobiDB-lite"/>
    </source>
</evidence>
<dbReference type="InterPro" id="IPR020835">
    <property type="entry name" value="Catalase_sf"/>
</dbReference>
<dbReference type="GO" id="GO:0004096">
    <property type="term" value="F:catalase activity"/>
    <property type="evidence" value="ECO:0007669"/>
    <property type="project" value="UniProtKB-EC"/>
</dbReference>
<evidence type="ECO:0000259" key="14">
    <source>
        <dbReference type="SMART" id="SM01060"/>
    </source>
</evidence>
<evidence type="ECO:0000256" key="8">
    <source>
        <dbReference type="ARBA" id="ARBA00044729"/>
    </source>
</evidence>